<accession>A0A1H0K0B7</accession>
<reference evidence="3" key="1">
    <citation type="submission" date="2016-10" db="EMBL/GenBank/DDBJ databases">
        <authorList>
            <person name="Varghese N."/>
            <person name="Submissions S."/>
        </authorList>
    </citation>
    <scope>NUCLEOTIDE SEQUENCE [LARGE SCALE GENOMIC DNA]</scope>
    <source>
        <strain evidence="3">BL47</strain>
    </source>
</reference>
<dbReference type="SUPFAM" id="SSF50199">
    <property type="entry name" value="Staphylococcal nuclease"/>
    <property type="match status" value="1"/>
</dbReference>
<sequence>MSLILGALLACAAGVAGTLLCPDEKAGRSRLPVLAALLAGGLAWHAPAQAGEVLQGPAQVIDGGTLRVGAHQVSLSGIVAPETDQTCSDAQDRTYACGRDAARALAGHIGGAAVACEMRGGGETGVALCRIGDEDLGAWMVAQGLAVPERDAAPAYAAAADRAWGRRLGLWSGVFQDPAERRGRHAAAGLRAAG</sequence>
<dbReference type="InterPro" id="IPR016071">
    <property type="entry name" value="Staphylococal_nuclease_OB-fold"/>
</dbReference>
<dbReference type="STRING" id="582672.SAMN05216360_12440"/>
<dbReference type="EMBL" id="FNHS01000024">
    <property type="protein sequence ID" value="SDO49445.1"/>
    <property type="molecule type" value="Genomic_DNA"/>
</dbReference>
<feature type="domain" description="TNase-like" evidence="1">
    <location>
        <begin position="51"/>
        <end position="173"/>
    </location>
</feature>
<protein>
    <submittedName>
        <fullName evidence="2">Endonuclease YncB, thermonuclease family</fullName>
    </submittedName>
</protein>
<keyword evidence="2" id="KW-0540">Nuclease</keyword>
<dbReference type="GO" id="GO:0004519">
    <property type="term" value="F:endonuclease activity"/>
    <property type="evidence" value="ECO:0007669"/>
    <property type="project" value="UniProtKB-KW"/>
</dbReference>
<proteinExistence type="predicted"/>
<evidence type="ECO:0000259" key="1">
    <source>
        <dbReference type="SMART" id="SM00318"/>
    </source>
</evidence>
<keyword evidence="3" id="KW-1185">Reference proteome</keyword>
<keyword evidence="2" id="KW-0378">Hydrolase</keyword>
<evidence type="ECO:0000313" key="3">
    <source>
        <dbReference type="Proteomes" id="UP000198704"/>
    </source>
</evidence>
<evidence type="ECO:0000313" key="2">
    <source>
        <dbReference type="EMBL" id="SDO49445.1"/>
    </source>
</evidence>
<dbReference type="RefSeq" id="WP_091722088.1">
    <property type="nucleotide sequence ID" value="NZ_FNHS01000024.1"/>
</dbReference>
<dbReference type="AlphaFoldDB" id="A0A1H0K0B7"/>
<dbReference type="Gene3D" id="2.40.50.90">
    <property type="match status" value="1"/>
</dbReference>
<dbReference type="OrthoDB" id="9805504at2"/>
<keyword evidence="2" id="KW-0255">Endonuclease</keyword>
<gene>
    <name evidence="2" type="ORF">SAMN05216360_12440</name>
</gene>
<dbReference type="Proteomes" id="UP000198704">
    <property type="component" value="Unassembled WGS sequence"/>
</dbReference>
<dbReference type="SMART" id="SM00318">
    <property type="entry name" value="SNc"/>
    <property type="match status" value="1"/>
</dbReference>
<name>A0A1H0K0B7_9HYPH</name>
<dbReference type="InterPro" id="IPR035437">
    <property type="entry name" value="SNase_OB-fold_sf"/>
</dbReference>
<organism evidence="2 3">
    <name type="scientific">Methylobacterium phyllostachyos</name>
    <dbReference type="NCBI Taxonomy" id="582672"/>
    <lineage>
        <taxon>Bacteria</taxon>
        <taxon>Pseudomonadati</taxon>
        <taxon>Pseudomonadota</taxon>
        <taxon>Alphaproteobacteria</taxon>
        <taxon>Hyphomicrobiales</taxon>
        <taxon>Methylobacteriaceae</taxon>
        <taxon>Methylobacterium</taxon>
    </lineage>
</organism>